<dbReference type="InterPro" id="IPR008083">
    <property type="entry name" value="CD34"/>
</dbReference>
<evidence type="ECO:0000313" key="3">
    <source>
        <dbReference type="Proteomes" id="UP000727407"/>
    </source>
</evidence>
<dbReference type="GO" id="GO:0007155">
    <property type="term" value="P:cell adhesion"/>
    <property type="evidence" value="ECO:0007669"/>
    <property type="project" value="InterPro"/>
</dbReference>
<keyword evidence="1" id="KW-0812">Transmembrane</keyword>
<dbReference type="PANTHER" id="PTHR16677:SF2">
    <property type="entry name" value="SI:CH211-286O17.1"/>
    <property type="match status" value="1"/>
</dbReference>
<organism evidence="2 3">
    <name type="scientific">Clarias magur</name>
    <name type="common">Asian catfish</name>
    <name type="synonym">Macropteronotus magur</name>
    <dbReference type="NCBI Taxonomy" id="1594786"/>
    <lineage>
        <taxon>Eukaryota</taxon>
        <taxon>Metazoa</taxon>
        <taxon>Chordata</taxon>
        <taxon>Craniata</taxon>
        <taxon>Vertebrata</taxon>
        <taxon>Euteleostomi</taxon>
        <taxon>Actinopterygii</taxon>
        <taxon>Neopterygii</taxon>
        <taxon>Teleostei</taxon>
        <taxon>Ostariophysi</taxon>
        <taxon>Siluriformes</taxon>
        <taxon>Clariidae</taxon>
        <taxon>Clarias</taxon>
    </lineage>
</organism>
<dbReference type="Proteomes" id="UP000727407">
    <property type="component" value="Unassembled WGS sequence"/>
</dbReference>
<evidence type="ECO:0000256" key="1">
    <source>
        <dbReference type="SAM" id="Phobius"/>
    </source>
</evidence>
<keyword evidence="1" id="KW-1133">Transmembrane helix</keyword>
<dbReference type="PANTHER" id="PTHR16677">
    <property type="entry name" value="HEMATOPOIETIC PROGENITOR CELL ANTIGEN CD34"/>
    <property type="match status" value="1"/>
</dbReference>
<protein>
    <submittedName>
        <fullName evidence="2">Hematopoietic progenitor cell antigen CD34-like</fullName>
    </submittedName>
</protein>
<dbReference type="OrthoDB" id="8797786at2759"/>
<name>A0A8J4UC58_CLAMG</name>
<dbReference type="AlphaFoldDB" id="A0A8J4UC58"/>
<feature type="non-terminal residue" evidence="2">
    <location>
        <position position="221"/>
    </location>
</feature>
<feature type="non-terminal residue" evidence="2">
    <location>
        <position position="1"/>
    </location>
</feature>
<comment type="caution">
    <text evidence="2">The sequence shown here is derived from an EMBL/GenBank/DDBJ whole genome shotgun (WGS) entry which is preliminary data.</text>
</comment>
<proteinExistence type="predicted"/>
<feature type="transmembrane region" description="Helical" evidence="1">
    <location>
        <begin position="187"/>
        <end position="209"/>
    </location>
</feature>
<keyword evidence="3" id="KW-1185">Reference proteome</keyword>
<dbReference type="GO" id="GO:0016020">
    <property type="term" value="C:membrane"/>
    <property type="evidence" value="ECO:0007669"/>
    <property type="project" value="InterPro"/>
</dbReference>
<sequence length="221" mass="24295">LQKTNILKMEVFNWRKTNSPIILALATVICAVIFRDVNCQMNNSTRRDNISSTSKGVESSQQIGLIPEISGSTESSISSNNSSFPQTSNVVCVNETAVRNKDAVKLILKTKSNCENNKKKIESSPELLCTGDQLKIYQMDNTNEMIITGKCVEGDGKRMIEKFDNDNIKDKVGISKAELVLVRRTQIVLISVLISGLLLAVLLLAAYILQTCHTEAKGACL</sequence>
<feature type="transmembrane region" description="Helical" evidence="1">
    <location>
        <begin position="20"/>
        <end position="37"/>
    </location>
</feature>
<accession>A0A8J4UC58</accession>
<keyword evidence="1" id="KW-0472">Membrane</keyword>
<gene>
    <name evidence="2" type="primary">cd34b1</name>
    <name evidence="2" type="ORF">DAT39_004627</name>
</gene>
<evidence type="ECO:0000313" key="2">
    <source>
        <dbReference type="EMBL" id="KAF5905653.1"/>
    </source>
</evidence>
<reference evidence="2" key="1">
    <citation type="submission" date="2020-07" db="EMBL/GenBank/DDBJ databases">
        <title>Clarias magur genome sequencing, assembly and annotation.</title>
        <authorList>
            <person name="Kushwaha B."/>
            <person name="Kumar R."/>
            <person name="Das P."/>
            <person name="Joshi C.G."/>
            <person name="Kumar D."/>
            <person name="Nagpure N.S."/>
            <person name="Pandey M."/>
            <person name="Agarwal S."/>
            <person name="Srivastava S."/>
            <person name="Singh M."/>
            <person name="Sahoo L."/>
            <person name="Jayasankar P."/>
            <person name="Meher P.K."/>
            <person name="Koringa P.G."/>
            <person name="Iquebal M.A."/>
            <person name="Das S.P."/>
            <person name="Bit A."/>
            <person name="Patnaik S."/>
            <person name="Patel N."/>
            <person name="Shah T.M."/>
            <person name="Hinsu A."/>
            <person name="Jena J.K."/>
        </authorList>
    </citation>
    <scope>NUCLEOTIDE SEQUENCE</scope>
    <source>
        <strain evidence="2">CIFAMagur01</strain>
        <tissue evidence="2">Testis</tissue>
    </source>
</reference>
<dbReference type="EMBL" id="QNUK01000041">
    <property type="protein sequence ID" value="KAF5905653.1"/>
    <property type="molecule type" value="Genomic_DNA"/>
</dbReference>